<keyword evidence="2" id="KW-1185">Reference proteome</keyword>
<accession>A0A9J5ZQ21</accession>
<name>A0A9J5ZQ21_SOLCO</name>
<evidence type="ECO:0000313" key="2">
    <source>
        <dbReference type="Proteomes" id="UP000824120"/>
    </source>
</evidence>
<protein>
    <submittedName>
        <fullName evidence="1">Uncharacterized protein</fullName>
    </submittedName>
</protein>
<reference evidence="1 2" key="1">
    <citation type="submission" date="2020-09" db="EMBL/GenBank/DDBJ databases">
        <title>De no assembly of potato wild relative species, Solanum commersonii.</title>
        <authorList>
            <person name="Cho K."/>
        </authorList>
    </citation>
    <scope>NUCLEOTIDE SEQUENCE [LARGE SCALE GENOMIC DNA]</scope>
    <source>
        <strain evidence="1">LZ3.2</strain>
        <tissue evidence="1">Leaf</tissue>
    </source>
</reference>
<organism evidence="1 2">
    <name type="scientific">Solanum commersonii</name>
    <name type="common">Commerson's wild potato</name>
    <name type="synonym">Commerson's nightshade</name>
    <dbReference type="NCBI Taxonomy" id="4109"/>
    <lineage>
        <taxon>Eukaryota</taxon>
        <taxon>Viridiplantae</taxon>
        <taxon>Streptophyta</taxon>
        <taxon>Embryophyta</taxon>
        <taxon>Tracheophyta</taxon>
        <taxon>Spermatophyta</taxon>
        <taxon>Magnoliopsida</taxon>
        <taxon>eudicotyledons</taxon>
        <taxon>Gunneridae</taxon>
        <taxon>Pentapetalae</taxon>
        <taxon>asterids</taxon>
        <taxon>lamiids</taxon>
        <taxon>Solanales</taxon>
        <taxon>Solanaceae</taxon>
        <taxon>Solanoideae</taxon>
        <taxon>Solaneae</taxon>
        <taxon>Solanum</taxon>
    </lineage>
</organism>
<proteinExistence type="predicted"/>
<dbReference type="EMBL" id="JACXVP010000003">
    <property type="protein sequence ID" value="KAG5614309.1"/>
    <property type="molecule type" value="Genomic_DNA"/>
</dbReference>
<dbReference type="Proteomes" id="UP000824120">
    <property type="component" value="Chromosome 3"/>
</dbReference>
<sequence>MSHHHQSSSSVGVYMIGLVQPFLPFNLVVAAEDTAELVVLLVVTGENSLPTWVSPETWPELSVLDLI</sequence>
<dbReference type="AlphaFoldDB" id="A0A9J5ZQ21"/>
<evidence type="ECO:0000313" key="1">
    <source>
        <dbReference type="EMBL" id="KAG5614309.1"/>
    </source>
</evidence>
<gene>
    <name evidence="1" type="ORF">H5410_014133</name>
</gene>
<comment type="caution">
    <text evidence="1">The sequence shown here is derived from an EMBL/GenBank/DDBJ whole genome shotgun (WGS) entry which is preliminary data.</text>
</comment>